<proteinExistence type="predicted"/>
<reference evidence="1 2" key="1">
    <citation type="submission" date="2016-02" db="EMBL/GenBank/DDBJ databases">
        <title>Genome sequence of Clostridium tepidiprofundi DSM 19306.</title>
        <authorList>
            <person name="Poehlein A."/>
            <person name="Daniel R."/>
        </authorList>
    </citation>
    <scope>NUCLEOTIDE SEQUENCE [LARGE SCALE GENOMIC DNA]</scope>
    <source>
        <strain evidence="1 2">DSM 19306</strain>
    </source>
</reference>
<name>A0A151B509_9CLOT</name>
<dbReference type="STRING" id="1121338.CLTEP_09970"/>
<dbReference type="OrthoDB" id="1938183at2"/>
<dbReference type="PATRIC" id="fig|1121338.3.peg.1030"/>
<comment type="caution">
    <text evidence="1">The sequence shown here is derived from an EMBL/GenBank/DDBJ whole genome shotgun (WGS) entry which is preliminary data.</text>
</comment>
<gene>
    <name evidence="1" type="ORF">CLTEP_09970</name>
</gene>
<evidence type="ECO:0000313" key="1">
    <source>
        <dbReference type="EMBL" id="KYH35004.1"/>
    </source>
</evidence>
<accession>A0A151B509</accession>
<protein>
    <submittedName>
        <fullName evidence="1">Uncharacterized protein</fullName>
    </submittedName>
</protein>
<evidence type="ECO:0000313" key="2">
    <source>
        <dbReference type="Proteomes" id="UP000075531"/>
    </source>
</evidence>
<organism evidence="1 2">
    <name type="scientific">Clostridium tepidiprofundi DSM 19306</name>
    <dbReference type="NCBI Taxonomy" id="1121338"/>
    <lineage>
        <taxon>Bacteria</taxon>
        <taxon>Bacillati</taxon>
        <taxon>Bacillota</taxon>
        <taxon>Clostridia</taxon>
        <taxon>Eubacteriales</taxon>
        <taxon>Clostridiaceae</taxon>
        <taxon>Clostridium</taxon>
    </lineage>
</organism>
<sequence length="67" mass="7930">MDRCPFLSTQNEEVCCFKECVFYNCTEFDGVCPFKEINVTKECIYNKEYDCEMLLQDSDSLLSLLYK</sequence>
<dbReference type="RefSeq" id="WP_066823452.1">
    <property type="nucleotide sequence ID" value="NZ_LTBA01000007.1"/>
</dbReference>
<dbReference type="EMBL" id="LTBA01000007">
    <property type="protein sequence ID" value="KYH35004.1"/>
    <property type="molecule type" value="Genomic_DNA"/>
</dbReference>
<dbReference type="AlphaFoldDB" id="A0A151B509"/>
<keyword evidence="2" id="KW-1185">Reference proteome</keyword>
<dbReference type="Proteomes" id="UP000075531">
    <property type="component" value="Unassembled WGS sequence"/>
</dbReference>